<gene>
    <name evidence="6" type="ORF">COMA2_280002</name>
</gene>
<evidence type="ECO:0000313" key="7">
    <source>
        <dbReference type="Proteomes" id="UP000198736"/>
    </source>
</evidence>
<keyword evidence="2 4" id="KW-0472">Membrane</keyword>
<evidence type="ECO:0000256" key="2">
    <source>
        <dbReference type="ARBA" id="ARBA00023136"/>
    </source>
</evidence>
<dbReference type="InterPro" id="IPR036737">
    <property type="entry name" value="OmpA-like_sf"/>
</dbReference>
<dbReference type="AlphaFoldDB" id="A0A0S4LHZ1"/>
<dbReference type="Pfam" id="PF00691">
    <property type="entry name" value="OmpA"/>
    <property type="match status" value="1"/>
</dbReference>
<evidence type="ECO:0000256" key="1">
    <source>
        <dbReference type="ARBA" id="ARBA00004442"/>
    </source>
</evidence>
<sequence length="286" mass="30464">MRRAGVLTGGAVALMLLGVVCVPRHLSSTPRSAIVTPASLHAGFEHGSLVLRGSLPTERSKAAILEQAHALAAKTRMRVIDQLTVDQQVNAAAWMDMVPQFLPALGVMVERGSLIIDGRSLLVNGQVAGHREKAEILQALAPVIRAGLRIEDRVVVASTATSPSAAVPLSALQLLLNQVLTKSSIEFEPKSATITATGQAALDQIIRLLRRAPDTPIEIAGHIDAGGDAEFNMQLSRRRAEAVKQYLIGHGLSNPFTAIGYGSTRPLSQAKSPSGLHRNERIELLM</sequence>
<protein>
    <submittedName>
        <fullName evidence="6">Putative Outer membrane protein, ompA family</fullName>
    </submittedName>
</protein>
<dbReference type="RefSeq" id="WP_090898486.1">
    <property type="nucleotide sequence ID" value="NZ_CZPZ01000021.1"/>
</dbReference>
<accession>A0A0S4LHZ1</accession>
<dbReference type="InterPro" id="IPR006665">
    <property type="entry name" value="OmpA-like"/>
</dbReference>
<dbReference type="Gene3D" id="3.40.1520.20">
    <property type="match status" value="1"/>
</dbReference>
<evidence type="ECO:0000256" key="3">
    <source>
        <dbReference type="ARBA" id="ARBA00023237"/>
    </source>
</evidence>
<dbReference type="Gene3D" id="3.30.1330.60">
    <property type="entry name" value="OmpA-like domain"/>
    <property type="match status" value="1"/>
</dbReference>
<dbReference type="PANTHER" id="PTHR30329:SF21">
    <property type="entry name" value="LIPOPROTEIN YIAD-RELATED"/>
    <property type="match status" value="1"/>
</dbReference>
<dbReference type="PROSITE" id="PS51123">
    <property type="entry name" value="OMPA_2"/>
    <property type="match status" value="1"/>
</dbReference>
<dbReference type="InterPro" id="IPR050330">
    <property type="entry name" value="Bact_OuterMem_StrucFunc"/>
</dbReference>
<dbReference type="CDD" id="cd07185">
    <property type="entry name" value="OmpA_C-like"/>
    <property type="match status" value="1"/>
</dbReference>
<name>A0A0S4LHZ1_9BACT</name>
<dbReference type="SUPFAM" id="SSF103088">
    <property type="entry name" value="OmpA-like"/>
    <property type="match status" value="1"/>
</dbReference>
<dbReference type="GO" id="GO:0009279">
    <property type="term" value="C:cell outer membrane"/>
    <property type="evidence" value="ECO:0007669"/>
    <property type="project" value="UniProtKB-SubCell"/>
</dbReference>
<keyword evidence="3" id="KW-0998">Cell outer membrane</keyword>
<reference evidence="7" key="1">
    <citation type="submission" date="2015-10" db="EMBL/GenBank/DDBJ databases">
        <authorList>
            <person name="Luecker S."/>
            <person name="Luecker S."/>
        </authorList>
    </citation>
    <scope>NUCLEOTIDE SEQUENCE [LARGE SCALE GENOMIC DNA]</scope>
</reference>
<organism evidence="6 7">
    <name type="scientific">Candidatus Nitrospira nitrificans</name>
    <dbReference type="NCBI Taxonomy" id="1742973"/>
    <lineage>
        <taxon>Bacteria</taxon>
        <taxon>Pseudomonadati</taxon>
        <taxon>Nitrospirota</taxon>
        <taxon>Nitrospiria</taxon>
        <taxon>Nitrospirales</taxon>
        <taxon>Nitrospiraceae</taxon>
        <taxon>Nitrospira</taxon>
    </lineage>
</organism>
<dbReference type="PRINTS" id="PR01021">
    <property type="entry name" value="OMPADOMAIN"/>
</dbReference>
<evidence type="ECO:0000313" key="6">
    <source>
        <dbReference type="EMBL" id="CUS36847.1"/>
    </source>
</evidence>
<keyword evidence="7" id="KW-1185">Reference proteome</keyword>
<dbReference type="STRING" id="1742973.COMA2_280002"/>
<evidence type="ECO:0000259" key="5">
    <source>
        <dbReference type="PROSITE" id="PS51123"/>
    </source>
</evidence>
<comment type="subcellular location">
    <subcellularLocation>
        <location evidence="1">Cell outer membrane</location>
    </subcellularLocation>
</comment>
<proteinExistence type="predicted"/>
<dbReference type="Proteomes" id="UP000198736">
    <property type="component" value="Unassembled WGS sequence"/>
</dbReference>
<feature type="domain" description="OmpA-like" evidence="5">
    <location>
        <begin position="174"/>
        <end position="286"/>
    </location>
</feature>
<dbReference type="PANTHER" id="PTHR30329">
    <property type="entry name" value="STATOR ELEMENT OF FLAGELLAR MOTOR COMPLEX"/>
    <property type="match status" value="1"/>
</dbReference>
<dbReference type="InterPro" id="IPR006664">
    <property type="entry name" value="OMP_bac"/>
</dbReference>
<dbReference type="EMBL" id="CZPZ01000021">
    <property type="protein sequence ID" value="CUS36847.1"/>
    <property type="molecule type" value="Genomic_DNA"/>
</dbReference>
<dbReference type="OrthoDB" id="345640at2"/>
<evidence type="ECO:0000256" key="4">
    <source>
        <dbReference type="PROSITE-ProRule" id="PRU00473"/>
    </source>
</evidence>